<sequence length="73" mass="8188">MTCATADPLVIEIVDTLEEHGLPRDAYQLGREFDPEALERFLESCSEGVEVRLEVRGIPLLVTPAGTRVYRDE</sequence>
<evidence type="ECO:0000313" key="2">
    <source>
        <dbReference type="Proteomes" id="UP000019024"/>
    </source>
</evidence>
<dbReference type="OrthoDB" id="375423at2157"/>
<proteinExistence type="predicted"/>
<evidence type="ECO:0008006" key="3">
    <source>
        <dbReference type="Google" id="ProtNLM"/>
    </source>
</evidence>
<protein>
    <recommendedName>
        <fullName evidence="3">Halobacterial output domain-containing protein</fullName>
    </recommendedName>
</protein>
<dbReference type="EMBL" id="CP007055">
    <property type="protein sequence ID" value="AHF99627.1"/>
    <property type="molecule type" value="Genomic_DNA"/>
</dbReference>
<dbReference type="Proteomes" id="UP000019024">
    <property type="component" value="Chromosome"/>
</dbReference>
<dbReference type="KEGG" id="hlr:HALLA_13350"/>
<dbReference type="GeneID" id="25145424"/>
<accession>W0JRJ9</accession>
<dbReference type="AlphaFoldDB" id="W0JRJ9"/>
<name>W0JRJ9_9EURY</name>
<dbReference type="HOGENOM" id="CLU_191137_1_0_2"/>
<dbReference type="eggNOG" id="arCOG08103">
    <property type="taxonomic scope" value="Archaea"/>
</dbReference>
<organism evidence="1 2">
    <name type="scientific">Halostagnicola larsenii XH-48</name>
    <dbReference type="NCBI Taxonomy" id="797299"/>
    <lineage>
        <taxon>Archaea</taxon>
        <taxon>Methanobacteriati</taxon>
        <taxon>Methanobacteriota</taxon>
        <taxon>Stenosarchaea group</taxon>
        <taxon>Halobacteria</taxon>
        <taxon>Halobacteriales</taxon>
        <taxon>Natrialbaceae</taxon>
        <taxon>Halostagnicola</taxon>
    </lineage>
</organism>
<reference evidence="1 2" key="1">
    <citation type="submission" date="2014-01" db="EMBL/GenBank/DDBJ databases">
        <authorList>
            <consortium name="DOE Joint Genome Institute"/>
            <person name="Anderson I."/>
            <person name="Huntemann M."/>
            <person name="Han J."/>
            <person name="Chen A."/>
            <person name="Kyrpides N."/>
            <person name="Mavromatis K."/>
            <person name="Markowitz V."/>
            <person name="Palaniappan K."/>
            <person name="Ivanova N."/>
            <person name="Schaumberg A."/>
            <person name="Pati A."/>
            <person name="Liolios K."/>
            <person name="Nordberg H.P."/>
            <person name="Cantor M.N."/>
            <person name="Hua S.X."/>
            <person name="Woyke T."/>
        </authorList>
    </citation>
    <scope>NUCLEOTIDE SEQUENCE [LARGE SCALE GENOMIC DNA]</scope>
    <source>
        <strain evidence="1 2">XH-48</strain>
    </source>
</reference>
<gene>
    <name evidence="1" type="ORF">HALLA_13350</name>
</gene>
<dbReference type="RefSeq" id="WP_049952870.1">
    <property type="nucleotide sequence ID" value="NZ_CP007055.1"/>
</dbReference>
<evidence type="ECO:0000313" key="1">
    <source>
        <dbReference type="EMBL" id="AHF99627.1"/>
    </source>
</evidence>
<keyword evidence="2" id="KW-1185">Reference proteome</keyword>